<protein>
    <submittedName>
        <fullName evidence="2">Uncharacterized protein</fullName>
    </submittedName>
</protein>
<comment type="caution">
    <text evidence="2">The sequence shown here is derived from an EMBL/GenBank/DDBJ whole genome shotgun (WGS) entry which is preliminary data.</text>
</comment>
<organism evidence="2 3">
    <name type="scientific">Pseudomonas protegens</name>
    <dbReference type="NCBI Taxonomy" id="380021"/>
    <lineage>
        <taxon>Bacteria</taxon>
        <taxon>Pseudomonadati</taxon>
        <taxon>Pseudomonadota</taxon>
        <taxon>Gammaproteobacteria</taxon>
        <taxon>Pseudomonadales</taxon>
        <taxon>Pseudomonadaceae</taxon>
        <taxon>Pseudomonas</taxon>
    </lineage>
</organism>
<dbReference type="InterPro" id="IPR036240">
    <property type="entry name" value="Gp9-like_sf"/>
</dbReference>
<feature type="region of interest" description="Disordered" evidence="1">
    <location>
        <begin position="1"/>
        <end position="26"/>
    </location>
</feature>
<feature type="compositionally biased region" description="Polar residues" evidence="1">
    <location>
        <begin position="13"/>
        <end position="26"/>
    </location>
</feature>
<dbReference type="AlphaFoldDB" id="A0A2T6GN65"/>
<accession>A0A2T6GN65</accession>
<dbReference type="EMBL" id="PYJM01000002">
    <property type="protein sequence ID" value="PUA45599.1"/>
    <property type="molecule type" value="Genomic_DNA"/>
</dbReference>
<evidence type="ECO:0000256" key="1">
    <source>
        <dbReference type="SAM" id="MobiDB-lite"/>
    </source>
</evidence>
<sequence length="955" mass="99193">MTIDPIHLGSAPNDGTGQNLRSGGQTINDNFAELDTRTATAQATAEQGVAQAVAAQAKADAAIPASALGATVAQLVNGTVPQSQLPSDVLEFATLAGFPATGEGGKIYIAVNDGDSLSNPSKQYRWNGLSFVLIPSSPGSTDQVAEGATNQYFTAARVRSTTLTGLGASVNAAVVASDTLLQGIAKLQGQVDAKLGKSEKAIDSDKLAGLPAAYYRAPMGGATATASGTQGLVPAPPQLETDKDRFLCSDGTFKEVSSGTGLPVGATIPWTLPVETIPAGFVERSGQLLSRAVWPGLWGKVQAVAVSDDQWKSNIAFRGCYSNGDGSTTFRMPDDNGKYDQLGVGGVTYRGYGLNSMGMVGMHQSDQVQSMKHRTSVNGGGANSTGLNPVFGGDTVQSSLVGNVVAATGWATYTGGAVSDGSNGTPRVGSETRMANATVIWITMAAAAASAPGEVNVPALATQVDNNTQRVTKLEDVINPLKPSWISNCLVNSVYAIVNGVLWSACGAASVYGNFQAGRGPNASTTFYGLNNFSRVNIPSTSPVIKAGAVGYNGYALLGNGELWAWGYNNNGQLGLGSVAVAPLPTLSTSGVLDIYFHETNSGHNFDGGKALIRKADGLYAAGYNGYGQLGSGDTTLRNSWTKVWDVATRGDIKSVWNLGSHYGRTWVQTSDNRLFFAGYNGQGQAGIATPANVVSFTDVTTAWGGPEEIAKLLHIKGGSGWADSAANASGFTVMWFTDSLRTCGFNTYGQLGSGNTTSLTTPFKISQAFSQLSVCGGGVGSCYGVDSDGALWVWGYNATSQLGTGNATNLLVPTKHPTFDGTTSDRKVGKIMTHDYDRPYYGYCFPMYIRTAAGNIYHMGVNGYGEGGRGVVGTISTPVLVALPKLGNSGKPVSIETIGFLGTSHAGAGATVTYAMDSEGMIYGWGHQGQYGVYLSSSAVDCLVPLQMKPNWML</sequence>
<dbReference type="InterPro" id="IPR051553">
    <property type="entry name" value="Ran_GTPase-activating"/>
</dbReference>
<dbReference type="SUPFAM" id="SSF88874">
    <property type="entry name" value="Receptor-binding domain of short tail fibre protein gp12"/>
    <property type="match status" value="1"/>
</dbReference>
<dbReference type="Proteomes" id="UP000244178">
    <property type="component" value="Unassembled WGS sequence"/>
</dbReference>
<reference evidence="2 3" key="1">
    <citation type="submission" date="2018-03" db="EMBL/GenBank/DDBJ databases">
        <title>Draft genome sequence of the plant growth promoting rhizobacterium Pseudomonas protegens strain BNJ-SS-45 isolated from wheat (Triticum aestivum) rhizosphere.</title>
        <authorList>
            <person name="Bajpai A."/>
            <person name="Shende K."/>
            <person name="Meena N."/>
            <person name="Upadhyayula S.R."/>
            <person name="Suravajhala P."/>
            <person name="Medicherla K.M."/>
            <person name="Johri B.N."/>
        </authorList>
    </citation>
    <scope>NUCLEOTIDE SEQUENCE [LARGE SCALE GENOMIC DNA]</scope>
    <source>
        <strain evidence="2 3">BNJ-SS-45</strain>
    </source>
</reference>
<dbReference type="PANTHER" id="PTHR45982:SF1">
    <property type="entry name" value="REGULATOR OF CHROMOSOME CONDENSATION"/>
    <property type="match status" value="1"/>
</dbReference>
<dbReference type="SUPFAM" id="SSF50985">
    <property type="entry name" value="RCC1/BLIP-II"/>
    <property type="match status" value="1"/>
</dbReference>
<gene>
    <name evidence="2" type="ORF">C5U62_08925</name>
</gene>
<dbReference type="SUPFAM" id="SSF50017">
    <property type="entry name" value="gp9"/>
    <property type="match status" value="1"/>
</dbReference>
<name>A0A2T6GN65_9PSED</name>
<dbReference type="InterPro" id="IPR000408">
    <property type="entry name" value="Reg_chr_condens"/>
</dbReference>
<dbReference type="RefSeq" id="WP_108544507.1">
    <property type="nucleotide sequence ID" value="NZ_PYJM01000002.1"/>
</dbReference>
<dbReference type="PRINTS" id="PR00633">
    <property type="entry name" value="RCCNDNSATION"/>
</dbReference>
<proteinExistence type="predicted"/>
<evidence type="ECO:0000313" key="3">
    <source>
        <dbReference type="Proteomes" id="UP000244178"/>
    </source>
</evidence>
<dbReference type="Pfam" id="PF00415">
    <property type="entry name" value="RCC1"/>
    <property type="match status" value="2"/>
</dbReference>
<dbReference type="PANTHER" id="PTHR45982">
    <property type="entry name" value="REGULATOR OF CHROMOSOME CONDENSATION"/>
    <property type="match status" value="1"/>
</dbReference>
<dbReference type="Gene3D" id="2.130.10.30">
    <property type="entry name" value="Regulator of chromosome condensation 1/beta-lactamase-inhibitor protein II"/>
    <property type="match status" value="2"/>
</dbReference>
<dbReference type="InterPro" id="IPR009091">
    <property type="entry name" value="RCC1/BLIP-II"/>
</dbReference>
<evidence type="ECO:0000313" key="2">
    <source>
        <dbReference type="EMBL" id="PUA45599.1"/>
    </source>
</evidence>